<reference evidence="2" key="1">
    <citation type="submission" date="2018-07" db="EMBL/GenBank/DDBJ databases">
        <title>Genome sequencing of Paracoccus sp. SC2-6.</title>
        <authorList>
            <person name="Heo J."/>
            <person name="Kim S.-J."/>
            <person name="Kwon S.-W."/>
        </authorList>
    </citation>
    <scope>NUCLEOTIDE SEQUENCE [LARGE SCALE GENOMIC DNA]</scope>
    <source>
        <strain evidence="2">SC2-6</strain>
    </source>
</reference>
<dbReference type="EMBL" id="CP030918">
    <property type="protein sequence ID" value="AXC50124.1"/>
    <property type="molecule type" value="Genomic_DNA"/>
</dbReference>
<keyword evidence="2" id="KW-1185">Reference proteome</keyword>
<proteinExistence type="predicted"/>
<dbReference type="OrthoDB" id="6989933at2"/>
<sequence>MSEELLRPPEGVSAGSREAWTLFTTAPLPEGWRRELRSNGFIQHDLRFYHGEDWMFSAILNEGWVLFSLRKPAIRGGITTPDALLARFPAARWKDKGEVKLRLHDEAEAQALWDWLKVGA</sequence>
<dbReference type="Proteomes" id="UP000252023">
    <property type="component" value="Chromosome"/>
</dbReference>
<gene>
    <name evidence="1" type="ORF">DRW48_10825</name>
</gene>
<protein>
    <submittedName>
        <fullName evidence="1">Uncharacterized protein</fullName>
    </submittedName>
</protein>
<accession>A0A344PL69</accession>
<dbReference type="RefSeq" id="WP_114076443.1">
    <property type="nucleotide sequence ID" value="NZ_CP030918.1"/>
</dbReference>
<evidence type="ECO:0000313" key="1">
    <source>
        <dbReference type="EMBL" id="AXC50124.1"/>
    </source>
</evidence>
<evidence type="ECO:0000313" key="2">
    <source>
        <dbReference type="Proteomes" id="UP000252023"/>
    </source>
</evidence>
<dbReference type="KEGG" id="pars:DRW48_10825"/>
<organism evidence="1 2">
    <name type="scientific">Paracoccus suum</name>
    <dbReference type="NCBI Taxonomy" id="2259340"/>
    <lineage>
        <taxon>Bacteria</taxon>
        <taxon>Pseudomonadati</taxon>
        <taxon>Pseudomonadota</taxon>
        <taxon>Alphaproteobacteria</taxon>
        <taxon>Rhodobacterales</taxon>
        <taxon>Paracoccaceae</taxon>
        <taxon>Paracoccus</taxon>
    </lineage>
</organism>
<dbReference type="AlphaFoldDB" id="A0A344PL69"/>
<name>A0A344PL69_9RHOB</name>